<keyword evidence="3" id="KW-1185">Reference proteome</keyword>
<dbReference type="Proteomes" id="UP000027195">
    <property type="component" value="Unassembled WGS sequence"/>
</dbReference>
<feature type="region of interest" description="Disordered" evidence="1">
    <location>
        <begin position="328"/>
        <end position="396"/>
    </location>
</feature>
<feature type="compositionally biased region" description="Low complexity" evidence="1">
    <location>
        <begin position="176"/>
        <end position="185"/>
    </location>
</feature>
<feature type="region of interest" description="Disordered" evidence="1">
    <location>
        <begin position="609"/>
        <end position="691"/>
    </location>
</feature>
<evidence type="ECO:0000313" key="3">
    <source>
        <dbReference type="Proteomes" id="UP000027195"/>
    </source>
</evidence>
<feature type="non-terminal residue" evidence="2">
    <location>
        <position position="691"/>
    </location>
</feature>
<feature type="compositionally biased region" description="Low complexity" evidence="1">
    <location>
        <begin position="368"/>
        <end position="382"/>
    </location>
</feature>
<feature type="compositionally biased region" description="Pro residues" evidence="1">
    <location>
        <begin position="155"/>
        <end position="175"/>
    </location>
</feature>
<dbReference type="EMBL" id="KL198071">
    <property type="protein sequence ID" value="KDQ10062.1"/>
    <property type="molecule type" value="Genomic_DNA"/>
</dbReference>
<feature type="compositionally biased region" description="Basic and acidic residues" evidence="1">
    <location>
        <begin position="675"/>
        <end position="691"/>
    </location>
</feature>
<gene>
    <name evidence="2" type="ORF">BOTBODRAFT_190688</name>
</gene>
<evidence type="ECO:0000256" key="1">
    <source>
        <dbReference type="SAM" id="MobiDB-lite"/>
    </source>
</evidence>
<sequence>MRSSPPPFLSLSPKKVASRPSPQPIPSWLSETCVSLHPRHPLRSLALSRLSSPPRLTNLNCLPNLADPTAPTTRRNIPSPRAAPATPSRKGRVTRLHQESRRCPSPLRTCSRPGHGNLRTARTAVTTSPSQAKNTRLQSRPEPEPGPLFLHQPIPRYPPPSILGPPNPGSPPPSIVPSSHSDPIPNFHSRSRPQALALVLSDPDRPRPRSRTRVLPSEPLPFQDWHDHARLFSPTDTSRTSQNGPVHDQHIQIQVQNRSQYHHQGPHPHPEHPYQSQYRHQYSESDRDNGSADDPKHCQRPLSHLRAYPQNELHNSLPIPVSAIPFRTPGPRYYHPRLHHPSRPRSSPSPNPNLNQHSSPSPAPIPIPASTSRSVGTGTGTSIRAPSTAFRTPLPPSPALDPVLRVAHFGSGLSASSIKTRPYPRIDLAATPSPLCPPYPNAFALDAHRTPVRSRIFAQAQTQAQAQTRGGSRIQGYGNYARADSGFGSSPTSDVCAGRFPTSFSPRKRRSFIDTLGGPAPKFAKYTGNTGDTRYRNENFAPGRQLWDDHDARAGSSSSPTYVYRLDTELEKDGREVFLASDESNESSEPPIPHFPFRPYFQPPLNSTLNLGRRAGFDATSESANEDGEGGRASGDDGNESGTSDRRKLRTRWRGISSRAPPAGGRRAGPALRGPRVEMEARRESESGVGE</sequence>
<feature type="region of interest" description="Disordered" evidence="1">
    <location>
        <begin position="256"/>
        <end position="299"/>
    </location>
</feature>
<accession>A0A067MDU3</accession>
<feature type="compositionally biased region" description="Low complexity" evidence="1">
    <location>
        <begin position="78"/>
        <end position="88"/>
    </location>
</feature>
<dbReference type="InParanoid" id="A0A067MDU3"/>
<feature type="compositionally biased region" description="Low complexity" evidence="1">
    <location>
        <begin position="344"/>
        <end position="360"/>
    </location>
</feature>
<feature type="compositionally biased region" description="Basic residues" evidence="1">
    <location>
        <begin position="334"/>
        <end position="343"/>
    </location>
</feature>
<reference evidence="3" key="1">
    <citation type="journal article" date="2014" name="Proc. Natl. Acad. Sci. U.S.A.">
        <title>Extensive sampling of basidiomycete genomes demonstrates inadequacy of the white-rot/brown-rot paradigm for wood decay fungi.</title>
        <authorList>
            <person name="Riley R."/>
            <person name="Salamov A.A."/>
            <person name="Brown D.W."/>
            <person name="Nagy L.G."/>
            <person name="Floudas D."/>
            <person name="Held B.W."/>
            <person name="Levasseur A."/>
            <person name="Lombard V."/>
            <person name="Morin E."/>
            <person name="Otillar R."/>
            <person name="Lindquist E.A."/>
            <person name="Sun H."/>
            <person name="LaButti K.M."/>
            <person name="Schmutz J."/>
            <person name="Jabbour D."/>
            <person name="Luo H."/>
            <person name="Baker S.E."/>
            <person name="Pisabarro A.G."/>
            <person name="Walton J.D."/>
            <person name="Blanchette R.A."/>
            <person name="Henrissat B."/>
            <person name="Martin F."/>
            <person name="Cullen D."/>
            <person name="Hibbett D.S."/>
            <person name="Grigoriev I.V."/>
        </authorList>
    </citation>
    <scope>NUCLEOTIDE SEQUENCE [LARGE SCALE GENOMIC DNA]</scope>
    <source>
        <strain evidence="3">FD-172 SS1</strain>
    </source>
</reference>
<dbReference type="AlphaFoldDB" id="A0A067MDU3"/>
<name>A0A067MDU3_BOTB1</name>
<evidence type="ECO:0000313" key="2">
    <source>
        <dbReference type="EMBL" id="KDQ10062.1"/>
    </source>
</evidence>
<feature type="region of interest" description="Disordered" evidence="1">
    <location>
        <begin position="1"/>
        <end position="27"/>
    </location>
</feature>
<proteinExistence type="predicted"/>
<dbReference type="HOGENOM" id="CLU_398811_0_0_1"/>
<feature type="compositionally biased region" description="Basic and acidic residues" evidence="1">
    <location>
        <begin position="281"/>
        <end position="297"/>
    </location>
</feature>
<feature type="compositionally biased region" description="Low complexity" evidence="1">
    <location>
        <begin position="659"/>
        <end position="674"/>
    </location>
</feature>
<organism evidence="2 3">
    <name type="scientific">Botryobasidium botryosum (strain FD-172 SS1)</name>
    <dbReference type="NCBI Taxonomy" id="930990"/>
    <lineage>
        <taxon>Eukaryota</taxon>
        <taxon>Fungi</taxon>
        <taxon>Dikarya</taxon>
        <taxon>Basidiomycota</taxon>
        <taxon>Agaricomycotina</taxon>
        <taxon>Agaricomycetes</taxon>
        <taxon>Cantharellales</taxon>
        <taxon>Botryobasidiaceae</taxon>
        <taxon>Botryobasidium</taxon>
    </lineage>
</organism>
<feature type="region of interest" description="Disordered" evidence="1">
    <location>
        <begin position="52"/>
        <end position="227"/>
    </location>
</feature>
<protein>
    <submittedName>
        <fullName evidence="2">Uncharacterized protein</fullName>
    </submittedName>
</protein>
<feature type="compositionally biased region" description="Polar residues" evidence="1">
    <location>
        <begin position="123"/>
        <end position="138"/>
    </location>
</feature>